<dbReference type="InterPro" id="IPR027417">
    <property type="entry name" value="P-loop_NTPase"/>
</dbReference>
<dbReference type="EMBL" id="NRRV01000160">
    <property type="protein sequence ID" value="MBK1633958.1"/>
    <property type="molecule type" value="Genomic_DNA"/>
</dbReference>
<comment type="caution">
    <text evidence="6">The sequence shown here is derived from an EMBL/GenBank/DDBJ whole genome shotgun (WGS) entry which is preliminary data.</text>
</comment>
<keyword evidence="4" id="KW-0812">Transmembrane</keyword>
<sequence length="385" mass="43193">MLVVYAVLAPTYVSSWKRTRGELLEADHREGQLLDRLDGLLHGFKELALDRNQSDAVYAAICNTAEQAYRLNVSCHIFQVKGMILRRMINYSVLFAVVFVVPWLVPESPDTILKVATTMLFIVGPLTVIIDLLPLMARIDAAVTSLYQLERRIDHAPVRSDGLPSASPLRGFEEIAFNGVEFQYLDRDGQPLFWVGPCDLVLRRGERVFIVGDNGSGKSTLLKLLTGLYRPQRGEILVDGTPITDAERPAYWGLFSAVFTDFHLFAHLYGAPDADPALVNAKLEELGLAEDTRYTPDGFTDLALSTGQRKRLAFLAAELRDRPVCVFDELAADQDPGFQRRLYEEILPELSRQGRTLVLVSHDERYFHTGDRVLRISDGLVSEQV</sequence>
<feature type="transmembrane region" description="Helical" evidence="4">
    <location>
        <begin position="111"/>
        <end position="133"/>
    </location>
</feature>
<keyword evidence="3" id="KW-0067">ATP-binding</keyword>
<dbReference type="InterPro" id="IPR050095">
    <property type="entry name" value="ECF_ABC_transporter_ATP-bd"/>
</dbReference>
<evidence type="ECO:0000256" key="3">
    <source>
        <dbReference type="ARBA" id="ARBA00022840"/>
    </source>
</evidence>
<dbReference type="PANTHER" id="PTHR43553:SF11">
    <property type="entry name" value="ABC TRANSPORTER ATP-BINDING_PERMEASE PROTEIN YOJI"/>
    <property type="match status" value="1"/>
</dbReference>
<dbReference type="Proteomes" id="UP000748752">
    <property type="component" value="Unassembled WGS sequence"/>
</dbReference>
<feature type="domain" description="ABC transporter" evidence="5">
    <location>
        <begin position="180"/>
        <end position="385"/>
    </location>
</feature>
<reference evidence="6 7" key="1">
    <citation type="journal article" date="2020" name="Microorganisms">
        <title>Osmotic Adaptation and Compatible Solute Biosynthesis of Phototrophic Bacteria as Revealed from Genome Analyses.</title>
        <authorList>
            <person name="Imhoff J.F."/>
            <person name="Rahn T."/>
            <person name="Kunzel S."/>
            <person name="Keller A."/>
            <person name="Neulinger S.C."/>
        </authorList>
    </citation>
    <scope>NUCLEOTIDE SEQUENCE [LARGE SCALE GENOMIC DNA]</scope>
    <source>
        <strain evidence="6 7">DSM 6210</strain>
    </source>
</reference>
<gene>
    <name evidence="6" type="ORF">CKO31_25175</name>
</gene>
<keyword evidence="4" id="KW-1133">Transmembrane helix</keyword>
<evidence type="ECO:0000256" key="4">
    <source>
        <dbReference type="SAM" id="Phobius"/>
    </source>
</evidence>
<dbReference type="Pfam" id="PF00005">
    <property type="entry name" value="ABC_tran"/>
    <property type="match status" value="1"/>
</dbReference>
<evidence type="ECO:0000256" key="1">
    <source>
        <dbReference type="ARBA" id="ARBA00022448"/>
    </source>
</evidence>
<keyword evidence="7" id="KW-1185">Reference proteome</keyword>
<protein>
    <recommendedName>
        <fullName evidence="5">ABC transporter domain-containing protein</fullName>
    </recommendedName>
</protein>
<name>A0ABS1CQI1_9GAMM</name>
<dbReference type="InterPro" id="IPR003439">
    <property type="entry name" value="ABC_transporter-like_ATP-bd"/>
</dbReference>
<keyword evidence="1" id="KW-0813">Transport</keyword>
<dbReference type="PROSITE" id="PS50893">
    <property type="entry name" value="ABC_TRANSPORTER_2"/>
    <property type="match status" value="1"/>
</dbReference>
<keyword evidence="4" id="KW-0472">Membrane</keyword>
<evidence type="ECO:0000256" key="2">
    <source>
        <dbReference type="ARBA" id="ARBA00022741"/>
    </source>
</evidence>
<dbReference type="Gene3D" id="3.40.50.300">
    <property type="entry name" value="P-loop containing nucleotide triphosphate hydrolases"/>
    <property type="match status" value="1"/>
</dbReference>
<evidence type="ECO:0000259" key="5">
    <source>
        <dbReference type="PROSITE" id="PS50893"/>
    </source>
</evidence>
<dbReference type="InterPro" id="IPR003593">
    <property type="entry name" value="AAA+_ATPase"/>
</dbReference>
<dbReference type="PANTHER" id="PTHR43553">
    <property type="entry name" value="HEAVY METAL TRANSPORTER"/>
    <property type="match status" value="1"/>
</dbReference>
<feature type="transmembrane region" description="Helical" evidence="4">
    <location>
        <begin position="88"/>
        <end position="105"/>
    </location>
</feature>
<keyword evidence="2" id="KW-0547">Nucleotide-binding</keyword>
<dbReference type="SMART" id="SM00382">
    <property type="entry name" value="AAA"/>
    <property type="match status" value="1"/>
</dbReference>
<evidence type="ECO:0000313" key="6">
    <source>
        <dbReference type="EMBL" id="MBK1633958.1"/>
    </source>
</evidence>
<proteinExistence type="predicted"/>
<dbReference type="SUPFAM" id="SSF52540">
    <property type="entry name" value="P-loop containing nucleoside triphosphate hydrolases"/>
    <property type="match status" value="1"/>
</dbReference>
<accession>A0ABS1CQI1</accession>
<evidence type="ECO:0000313" key="7">
    <source>
        <dbReference type="Proteomes" id="UP000748752"/>
    </source>
</evidence>
<organism evidence="6 7">
    <name type="scientific">Thiohalocapsa halophila</name>
    <dbReference type="NCBI Taxonomy" id="69359"/>
    <lineage>
        <taxon>Bacteria</taxon>
        <taxon>Pseudomonadati</taxon>
        <taxon>Pseudomonadota</taxon>
        <taxon>Gammaproteobacteria</taxon>
        <taxon>Chromatiales</taxon>
        <taxon>Chromatiaceae</taxon>
        <taxon>Thiohalocapsa</taxon>
    </lineage>
</organism>